<sequence>MWTFRIPPPRPQEDIEDDEIEAVMAQSAEPELTERNGLTLKEMRMCTQFLREPPTHEVATSSAQPEELCSICQEDLRSASTTCLQRVQRCGHLFHIECLHQWCENNHTCPNCKRNLRNDAETEENQLRMHSGEAENGNVAVSSSRPSDQEHRSHSSSMLEVDNPIFEALLNAHYNAPGLARQQLPFHSLRSSSSLRRSRPAHSHSSPPGPSPHDGHLDDPISHIMEVTQCSRREARQALMATGDVEESIVMLLAESAQ</sequence>
<evidence type="ECO:0000256" key="1">
    <source>
        <dbReference type="ARBA" id="ARBA00022723"/>
    </source>
</evidence>
<dbReference type="SUPFAM" id="SSF57850">
    <property type="entry name" value="RING/U-box"/>
    <property type="match status" value="1"/>
</dbReference>
<dbReference type="PROSITE" id="PS50089">
    <property type="entry name" value="ZF_RING_2"/>
    <property type="match status" value="1"/>
</dbReference>
<feature type="region of interest" description="Disordered" evidence="5">
    <location>
        <begin position="123"/>
        <end position="157"/>
    </location>
</feature>
<evidence type="ECO:0000313" key="7">
    <source>
        <dbReference type="EMBL" id="CAD9063828.1"/>
    </source>
</evidence>
<dbReference type="EMBL" id="HBGB01032177">
    <property type="protein sequence ID" value="CAD9063828.1"/>
    <property type="molecule type" value="Transcribed_RNA"/>
</dbReference>
<evidence type="ECO:0000256" key="5">
    <source>
        <dbReference type="SAM" id="MobiDB-lite"/>
    </source>
</evidence>
<protein>
    <recommendedName>
        <fullName evidence="6">RING-type domain-containing protein</fullName>
    </recommendedName>
</protein>
<dbReference type="GO" id="GO:0008270">
    <property type="term" value="F:zinc ion binding"/>
    <property type="evidence" value="ECO:0007669"/>
    <property type="project" value="UniProtKB-KW"/>
</dbReference>
<proteinExistence type="predicted"/>
<dbReference type="InterPro" id="IPR001841">
    <property type="entry name" value="Znf_RING"/>
</dbReference>
<dbReference type="PANTHER" id="PTHR45969">
    <property type="entry name" value="RING ZINC FINGER PROTEIN-RELATED"/>
    <property type="match status" value="1"/>
</dbReference>
<name>A0A7S1K607_9ALVE</name>
<dbReference type="AlphaFoldDB" id="A0A7S1K607"/>
<reference evidence="7" key="1">
    <citation type="submission" date="2021-01" db="EMBL/GenBank/DDBJ databases">
        <authorList>
            <person name="Corre E."/>
            <person name="Pelletier E."/>
            <person name="Niang G."/>
            <person name="Scheremetjew M."/>
            <person name="Finn R."/>
            <person name="Kale V."/>
            <person name="Holt S."/>
            <person name="Cochrane G."/>
            <person name="Meng A."/>
            <person name="Brown T."/>
            <person name="Cohen L."/>
        </authorList>
    </citation>
    <scope>NUCLEOTIDE SEQUENCE</scope>
    <source>
        <strain evidence="7">CCMP3346</strain>
    </source>
</reference>
<accession>A0A7S1K607</accession>
<dbReference type="InterPro" id="IPR013083">
    <property type="entry name" value="Znf_RING/FYVE/PHD"/>
</dbReference>
<evidence type="ECO:0000256" key="4">
    <source>
        <dbReference type="PROSITE-ProRule" id="PRU00175"/>
    </source>
</evidence>
<evidence type="ECO:0000259" key="6">
    <source>
        <dbReference type="PROSITE" id="PS50089"/>
    </source>
</evidence>
<dbReference type="Gene3D" id="3.30.40.10">
    <property type="entry name" value="Zinc/RING finger domain, C3HC4 (zinc finger)"/>
    <property type="match status" value="1"/>
</dbReference>
<dbReference type="Pfam" id="PF13639">
    <property type="entry name" value="zf-RING_2"/>
    <property type="match status" value="1"/>
</dbReference>
<organism evidence="7">
    <name type="scientific">Vitrella brassicaformis</name>
    <dbReference type="NCBI Taxonomy" id="1169539"/>
    <lineage>
        <taxon>Eukaryota</taxon>
        <taxon>Sar</taxon>
        <taxon>Alveolata</taxon>
        <taxon>Colpodellida</taxon>
        <taxon>Vitrellaceae</taxon>
        <taxon>Vitrella</taxon>
    </lineage>
</organism>
<keyword evidence="1" id="KW-0479">Metal-binding</keyword>
<keyword evidence="3" id="KW-0862">Zinc</keyword>
<evidence type="ECO:0000256" key="3">
    <source>
        <dbReference type="ARBA" id="ARBA00022833"/>
    </source>
</evidence>
<keyword evidence="2 4" id="KW-0863">Zinc-finger</keyword>
<gene>
    <name evidence="7" type="ORF">VBRA1451_LOCUS18898</name>
</gene>
<evidence type="ECO:0000256" key="2">
    <source>
        <dbReference type="ARBA" id="ARBA00022771"/>
    </source>
</evidence>
<feature type="compositionally biased region" description="Basic and acidic residues" evidence="5">
    <location>
        <begin position="123"/>
        <end position="133"/>
    </location>
</feature>
<feature type="region of interest" description="Disordered" evidence="5">
    <location>
        <begin position="190"/>
        <end position="220"/>
    </location>
</feature>
<feature type="domain" description="RING-type" evidence="6">
    <location>
        <begin position="69"/>
        <end position="113"/>
    </location>
</feature>